<sequence>KEATEKQKEQIGQLTQRLNAMESQLNTVVMRVNDHDQYTKRKDLIIYGIPFQSDENVTVLVIDLMSKVGLQLTKNDFYGNHRLLPSKNSQNKSRQVIIVGFLRITDRNVFYSSRKKFREIDELKNIFINEHLSQHNNQIYLYAKIKLDKRRVFTRNGNVLMYLAKVKNTLGRTRTTVIPALLNSMNEIMVDTREKIEILNEYFAEVCTWTGPIIDSKIADCFSESKVLINKFTVVQPDVENILRSLDHSRACAPEITNRMIKNMAQSIVKPVCKLIYESFETLIFPEIWKNGVINPPYKSDKLKSKNMWSNLSADTSGFYEYPVRKPFINSTHQRLSYIPSKTAVLPESNRENLLEALKSLTLKIKNLEEERERAEFNLHHIKNGIRHRPKSATITTTPDANDVDHQLQNAELRFHLLEKQHGKVRQLMENGLDSTSMKKSSTHQQQFISKRRYSASTKGSKRKSRPSSKKTKRNNQYILDSVRHCHLDLNAAPFILGASTSPSHNLTSNVQNVMALLKNHNHQLCLTSKEYNTLKSNHTGYRHYRPLSPSGSPLHRASRPITSINSPGPNSPSSVIDRNLYSATTIIPTTKSHLCARIKQLRTEFALMACKHQKLNDKIEKTLDYQLRETYENDLEQLNFNMQTILTELEKLQKYLKRVLSQRSLEVKNDLKVKHGRNSLPCGTETPLEALRRTKLLQLILKDTKGPKSSD</sequence>
<dbReference type="PANTHER" id="PTHR19336:SF9">
    <property type="entry name" value="SPINDLE POLE BODY PROTEIN PPC89"/>
    <property type="match status" value="1"/>
</dbReference>
<feature type="non-terminal residue" evidence="4">
    <location>
        <position position="1"/>
    </location>
</feature>
<dbReference type="GO" id="GO:0043015">
    <property type="term" value="F:gamma-tubulin binding"/>
    <property type="evidence" value="ECO:0007669"/>
    <property type="project" value="InterPro"/>
</dbReference>
<dbReference type="GO" id="GO:0005813">
    <property type="term" value="C:centrosome"/>
    <property type="evidence" value="ECO:0007669"/>
    <property type="project" value="TreeGrafter"/>
</dbReference>
<dbReference type="Proteomes" id="UP000663829">
    <property type="component" value="Unassembled WGS sequence"/>
</dbReference>
<feature type="compositionally biased region" description="Basic residues" evidence="2">
    <location>
        <begin position="450"/>
        <end position="474"/>
    </location>
</feature>
<feature type="coiled-coil region" evidence="1">
    <location>
        <begin position="351"/>
        <end position="421"/>
    </location>
</feature>
<accession>A0A814TIG1</accession>
<feature type="domain" description="Cep57 centrosome localisation" evidence="3">
    <location>
        <begin position="354"/>
        <end position="457"/>
    </location>
</feature>
<evidence type="ECO:0000256" key="1">
    <source>
        <dbReference type="SAM" id="Coils"/>
    </source>
</evidence>
<evidence type="ECO:0000313" key="4">
    <source>
        <dbReference type="EMBL" id="CAF1161867.1"/>
    </source>
</evidence>
<dbReference type="GO" id="GO:0008017">
    <property type="term" value="F:microtubule binding"/>
    <property type="evidence" value="ECO:0007669"/>
    <property type="project" value="TreeGrafter"/>
</dbReference>
<dbReference type="Gene3D" id="1.20.58.90">
    <property type="match status" value="1"/>
</dbReference>
<dbReference type="EMBL" id="CAJNOQ010007238">
    <property type="protein sequence ID" value="CAF1161867.1"/>
    <property type="molecule type" value="Genomic_DNA"/>
</dbReference>
<protein>
    <recommendedName>
        <fullName evidence="3">Cep57 centrosome localisation domain-containing protein</fullName>
    </recommendedName>
</protein>
<gene>
    <name evidence="4" type="ORF">GPM918_LOCUS21721</name>
    <name evidence="5" type="ORF">SRO942_LOCUS21716</name>
</gene>
<dbReference type="Proteomes" id="UP000681722">
    <property type="component" value="Unassembled WGS sequence"/>
</dbReference>
<dbReference type="EMBL" id="CAJOBC010007237">
    <property type="protein sequence ID" value="CAF3925450.1"/>
    <property type="molecule type" value="Genomic_DNA"/>
</dbReference>
<dbReference type="GO" id="GO:0042802">
    <property type="term" value="F:identical protein binding"/>
    <property type="evidence" value="ECO:0007669"/>
    <property type="project" value="InterPro"/>
</dbReference>
<evidence type="ECO:0000256" key="2">
    <source>
        <dbReference type="SAM" id="MobiDB-lite"/>
    </source>
</evidence>
<evidence type="ECO:0000259" key="3">
    <source>
        <dbReference type="Pfam" id="PF14073"/>
    </source>
</evidence>
<dbReference type="OrthoDB" id="76453at2759"/>
<comment type="caution">
    <text evidence="4">The sequence shown here is derived from an EMBL/GenBank/DDBJ whole genome shotgun (WGS) entry which is preliminary data.</text>
</comment>
<proteinExistence type="predicted"/>
<dbReference type="AlphaFoldDB" id="A0A814TIG1"/>
<evidence type="ECO:0000313" key="5">
    <source>
        <dbReference type="EMBL" id="CAF3925450.1"/>
    </source>
</evidence>
<keyword evidence="1" id="KW-0175">Coiled coil</keyword>
<organism evidence="4 6">
    <name type="scientific">Didymodactylos carnosus</name>
    <dbReference type="NCBI Taxonomy" id="1234261"/>
    <lineage>
        <taxon>Eukaryota</taxon>
        <taxon>Metazoa</taxon>
        <taxon>Spiralia</taxon>
        <taxon>Gnathifera</taxon>
        <taxon>Rotifera</taxon>
        <taxon>Eurotatoria</taxon>
        <taxon>Bdelloidea</taxon>
        <taxon>Philodinida</taxon>
        <taxon>Philodinidae</taxon>
        <taxon>Didymodactylos</taxon>
    </lineage>
</organism>
<dbReference type="Pfam" id="PF14073">
    <property type="entry name" value="Cep57_CLD"/>
    <property type="match status" value="1"/>
</dbReference>
<feature type="region of interest" description="Disordered" evidence="2">
    <location>
        <begin position="432"/>
        <end position="477"/>
    </location>
</feature>
<evidence type="ECO:0000313" key="6">
    <source>
        <dbReference type="Proteomes" id="UP000663829"/>
    </source>
</evidence>
<dbReference type="PANTHER" id="PTHR19336">
    <property type="entry name" value="UNCHARACTERIZED DUF1167"/>
    <property type="match status" value="1"/>
</dbReference>
<feature type="compositionally biased region" description="Polar residues" evidence="2">
    <location>
        <begin position="433"/>
        <end position="449"/>
    </location>
</feature>
<dbReference type="InterPro" id="IPR051756">
    <property type="entry name" value="Centrosomal_MT-associated"/>
</dbReference>
<keyword evidence="6" id="KW-1185">Reference proteome</keyword>
<name>A0A814TIG1_9BILA</name>
<dbReference type="InterPro" id="IPR025913">
    <property type="entry name" value="Cep57_CLD"/>
</dbReference>
<reference evidence="4" key="1">
    <citation type="submission" date="2021-02" db="EMBL/GenBank/DDBJ databases">
        <authorList>
            <person name="Nowell W R."/>
        </authorList>
    </citation>
    <scope>NUCLEOTIDE SEQUENCE</scope>
</reference>